<accession>A0ABY7FER9</accession>
<evidence type="ECO:0000259" key="3">
    <source>
        <dbReference type="PROSITE" id="PS50119"/>
    </source>
</evidence>
<dbReference type="InterPro" id="IPR011042">
    <property type="entry name" value="6-blade_b-propeller_TolB-like"/>
</dbReference>
<feature type="region of interest" description="Disordered" evidence="2">
    <location>
        <begin position="122"/>
        <end position="144"/>
    </location>
</feature>
<evidence type="ECO:0000256" key="1">
    <source>
        <dbReference type="PROSITE-ProRule" id="PRU00024"/>
    </source>
</evidence>
<sequence length="385" mass="43833">MAEGTSDGSPHDGEEPEVIIYEYPCMECGDNGYNTEAAYYCENCGRQLCRMCLREHDRKFRFHLVLGSDQRDRWPEAAAGDGEGTCPLHPDKPRDMICVDHNETCCSLCTDTLHRSCKNVHSLNEKGGQSKHSKKDNRLPGKHRRLSHFSRRSSRNAITGDHVYTVMDRQWYCVRLDSDEKDCEITGLCQLVDGYIIVIDRKNCNIKMLDDEANYAIISHCALPEFPMDVCVIADTEVAVTVTEVTELRTSIKNEIHFIGLIEGQLEVTKVITLRHGCQKIAHHQSHLYVADPYTVYKYTMGGQLIKKIFQNKSGDCTIESMSLSNDGSRIYLANRETQQLITMDIEGRHVDSDGSRNMDTRAREDADWELSHTMLFDVHSYPIV</sequence>
<keyword evidence="5" id="KW-1185">Reference proteome</keyword>
<gene>
    <name evidence="4" type="ORF">MAR_001712</name>
</gene>
<feature type="compositionally biased region" description="Basic residues" evidence="2">
    <location>
        <begin position="129"/>
        <end position="144"/>
    </location>
</feature>
<dbReference type="Proteomes" id="UP001164746">
    <property type="component" value="Chromosome 11"/>
</dbReference>
<evidence type="ECO:0000256" key="2">
    <source>
        <dbReference type="SAM" id="MobiDB-lite"/>
    </source>
</evidence>
<keyword evidence="1" id="KW-0863">Zinc-finger</keyword>
<dbReference type="InterPro" id="IPR000315">
    <property type="entry name" value="Znf_B-box"/>
</dbReference>
<evidence type="ECO:0000313" key="5">
    <source>
        <dbReference type="Proteomes" id="UP001164746"/>
    </source>
</evidence>
<proteinExistence type="predicted"/>
<reference evidence="4" key="1">
    <citation type="submission" date="2022-11" db="EMBL/GenBank/DDBJ databases">
        <title>Centuries of genome instability and evolution in soft-shell clam transmissible cancer (bioRxiv).</title>
        <authorList>
            <person name="Hart S.F.M."/>
            <person name="Yonemitsu M.A."/>
            <person name="Giersch R.M."/>
            <person name="Beal B.F."/>
            <person name="Arriagada G."/>
            <person name="Davis B.W."/>
            <person name="Ostrander E.A."/>
            <person name="Goff S.P."/>
            <person name="Metzger M.J."/>
        </authorList>
    </citation>
    <scope>NUCLEOTIDE SEQUENCE</scope>
    <source>
        <strain evidence="4">MELC-2E11</strain>
        <tissue evidence="4">Siphon/mantle</tissue>
    </source>
</reference>
<keyword evidence="1" id="KW-0479">Metal-binding</keyword>
<dbReference type="Gene3D" id="2.120.10.30">
    <property type="entry name" value="TolB, C-terminal domain"/>
    <property type="match status" value="1"/>
</dbReference>
<dbReference type="SUPFAM" id="SSF57845">
    <property type="entry name" value="B-box zinc-binding domain"/>
    <property type="match status" value="1"/>
</dbReference>
<dbReference type="Gene3D" id="3.30.160.60">
    <property type="entry name" value="Classic Zinc Finger"/>
    <property type="match status" value="1"/>
</dbReference>
<dbReference type="SUPFAM" id="SSF75011">
    <property type="entry name" value="3-carboxy-cis,cis-mucoante lactonizing enzyme"/>
    <property type="match status" value="1"/>
</dbReference>
<dbReference type="EMBL" id="CP111022">
    <property type="protein sequence ID" value="WAR19874.1"/>
    <property type="molecule type" value="Genomic_DNA"/>
</dbReference>
<feature type="domain" description="B box-type" evidence="3">
    <location>
        <begin position="25"/>
        <end position="68"/>
    </location>
</feature>
<evidence type="ECO:0000313" key="4">
    <source>
        <dbReference type="EMBL" id="WAR19874.1"/>
    </source>
</evidence>
<name>A0ABY7FER9_MYAAR</name>
<dbReference type="PROSITE" id="PS50119">
    <property type="entry name" value="ZF_BBOX"/>
    <property type="match status" value="1"/>
</dbReference>
<feature type="non-terminal residue" evidence="4">
    <location>
        <position position="1"/>
    </location>
</feature>
<keyword evidence="1" id="KW-0862">Zinc</keyword>
<protein>
    <recommendedName>
        <fullName evidence="3">B box-type domain-containing protein</fullName>
    </recommendedName>
</protein>
<organism evidence="4 5">
    <name type="scientific">Mya arenaria</name>
    <name type="common">Soft-shell clam</name>
    <dbReference type="NCBI Taxonomy" id="6604"/>
    <lineage>
        <taxon>Eukaryota</taxon>
        <taxon>Metazoa</taxon>
        <taxon>Spiralia</taxon>
        <taxon>Lophotrochozoa</taxon>
        <taxon>Mollusca</taxon>
        <taxon>Bivalvia</taxon>
        <taxon>Autobranchia</taxon>
        <taxon>Heteroconchia</taxon>
        <taxon>Euheterodonta</taxon>
        <taxon>Imparidentia</taxon>
        <taxon>Neoheterodontei</taxon>
        <taxon>Myida</taxon>
        <taxon>Myoidea</taxon>
        <taxon>Myidae</taxon>
        <taxon>Mya</taxon>
    </lineage>
</organism>